<reference evidence="2" key="1">
    <citation type="submission" date="2013-08" db="EMBL/GenBank/DDBJ databases">
        <authorList>
            <person name="Mendez C."/>
            <person name="Richter M."/>
            <person name="Ferrer M."/>
            <person name="Sanchez J."/>
        </authorList>
    </citation>
    <scope>NUCLEOTIDE SEQUENCE</scope>
</reference>
<name>T1CGF1_9ZZZZ</name>
<evidence type="ECO:0000313" key="2">
    <source>
        <dbReference type="EMBL" id="EQD80913.1"/>
    </source>
</evidence>
<reference evidence="2" key="2">
    <citation type="journal article" date="2014" name="ISME J.">
        <title>Microbial stratification in low pH oxic and suboxic macroscopic growths along an acid mine drainage.</title>
        <authorList>
            <person name="Mendez-Garcia C."/>
            <person name="Mesa V."/>
            <person name="Sprenger R.R."/>
            <person name="Richter M."/>
            <person name="Diez M.S."/>
            <person name="Solano J."/>
            <person name="Bargiela R."/>
            <person name="Golyshina O.V."/>
            <person name="Manteca A."/>
            <person name="Ramos J.L."/>
            <person name="Gallego J.R."/>
            <person name="Llorente I."/>
            <person name="Martins Dos Santos V.A."/>
            <person name="Jensen O.N."/>
            <person name="Pelaez A.I."/>
            <person name="Sanchez J."/>
            <person name="Ferrer M."/>
        </authorList>
    </citation>
    <scope>NUCLEOTIDE SEQUENCE</scope>
</reference>
<dbReference type="EMBL" id="AUZX01000292">
    <property type="protein sequence ID" value="EQD80913.1"/>
    <property type="molecule type" value="Genomic_DNA"/>
</dbReference>
<organism evidence="2">
    <name type="scientific">mine drainage metagenome</name>
    <dbReference type="NCBI Taxonomy" id="410659"/>
    <lineage>
        <taxon>unclassified sequences</taxon>
        <taxon>metagenomes</taxon>
        <taxon>ecological metagenomes</taxon>
    </lineage>
</organism>
<feature type="compositionally biased region" description="Low complexity" evidence="1">
    <location>
        <begin position="52"/>
        <end position="73"/>
    </location>
</feature>
<accession>T1CGF1</accession>
<evidence type="ECO:0000256" key="1">
    <source>
        <dbReference type="SAM" id="MobiDB-lite"/>
    </source>
</evidence>
<sequence>MSPTKKAQTVPQVTSAQNAQEILLEMELALLQQIQEVPEGSDEKNRLQDLLSLLSARKSSESSSPSPKDAAPKTTSPDKGPNLSFASIIGEMSETMLRSSKRLDFGAMERAVKDRMLEETARNIETRLNEEIELNPAPFLCPECGRALQNKGMKSKTFTTSFGTVELRRRYGFCRSCR</sequence>
<protein>
    <submittedName>
        <fullName evidence="2">Uncharacterized protein</fullName>
    </submittedName>
</protein>
<dbReference type="AlphaFoldDB" id="T1CGF1"/>
<comment type="caution">
    <text evidence="2">The sequence shown here is derived from an EMBL/GenBank/DDBJ whole genome shotgun (WGS) entry which is preliminary data.</text>
</comment>
<feature type="non-terminal residue" evidence="2">
    <location>
        <position position="178"/>
    </location>
</feature>
<feature type="region of interest" description="Disordered" evidence="1">
    <location>
        <begin position="52"/>
        <end position="84"/>
    </location>
</feature>
<gene>
    <name evidence="2" type="ORF">B1A_00384</name>
</gene>
<proteinExistence type="predicted"/>